<evidence type="ECO:0000256" key="1">
    <source>
        <dbReference type="ARBA" id="ARBA00023015"/>
    </source>
</evidence>
<evidence type="ECO:0000256" key="3">
    <source>
        <dbReference type="ARBA" id="ARBA00023163"/>
    </source>
</evidence>
<dbReference type="Gene3D" id="3.40.50.2300">
    <property type="match status" value="1"/>
</dbReference>
<dbReference type="EMBL" id="JANCLU010000001">
    <property type="protein sequence ID" value="MCP8937149.1"/>
    <property type="molecule type" value="Genomic_DNA"/>
</dbReference>
<dbReference type="Proteomes" id="UP001205890">
    <property type="component" value="Unassembled WGS sequence"/>
</dbReference>
<name>A0ABT1L740_9HYPH</name>
<protein>
    <submittedName>
        <fullName evidence="5">Substrate-binding domain-containing protein</fullName>
    </submittedName>
</protein>
<keyword evidence="1" id="KW-0805">Transcription regulation</keyword>
<comment type="caution">
    <text evidence="5">The sequence shown here is derived from an EMBL/GenBank/DDBJ whole genome shotgun (WGS) entry which is preliminary data.</text>
</comment>
<keyword evidence="6" id="KW-1185">Reference proteome</keyword>
<keyword evidence="2" id="KW-0238">DNA-binding</keyword>
<feature type="domain" description="Transcriptional regulator LacI/GalR-like sensor" evidence="4">
    <location>
        <begin position="33"/>
        <end position="90"/>
    </location>
</feature>
<dbReference type="RefSeq" id="WP_254737806.1">
    <property type="nucleotide sequence ID" value="NZ_JANCLU010000001.1"/>
</dbReference>
<evidence type="ECO:0000259" key="4">
    <source>
        <dbReference type="Pfam" id="PF13377"/>
    </source>
</evidence>
<keyword evidence="3" id="KW-0804">Transcription</keyword>
<organism evidence="5 6">
    <name type="scientific">Alsobacter ponti</name>
    <dbReference type="NCBI Taxonomy" id="2962936"/>
    <lineage>
        <taxon>Bacteria</taxon>
        <taxon>Pseudomonadati</taxon>
        <taxon>Pseudomonadota</taxon>
        <taxon>Alphaproteobacteria</taxon>
        <taxon>Hyphomicrobiales</taxon>
        <taxon>Alsobacteraceae</taxon>
        <taxon>Alsobacter</taxon>
    </lineage>
</organism>
<dbReference type="InterPro" id="IPR028082">
    <property type="entry name" value="Peripla_BP_I"/>
</dbReference>
<sequence>MASAFPARWSVEADDDAVLGRDRDLAVADRAARGIATQISPQLTTVRVHGAEIGAAALGLLLDRVEGRLQPGSPARRVQIVETLVERGSTARAPRRK</sequence>
<dbReference type="SUPFAM" id="SSF53822">
    <property type="entry name" value="Periplasmic binding protein-like I"/>
    <property type="match status" value="1"/>
</dbReference>
<evidence type="ECO:0000313" key="6">
    <source>
        <dbReference type="Proteomes" id="UP001205890"/>
    </source>
</evidence>
<evidence type="ECO:0000313" key="5">
    <source>
        <dbReference type="EMBL" id="MCP8937149.1"/>
    </source>
</evidence>
<proteinExistence type="predicted"/>
<reference evidence="5 6" key="1">
    <citation type="submission" date="2022-07" db="EMBL/GenBank/DDBJ databases">
        <authorList>
            <person name="Li W.-J."/>
            <person name="Deng Q.-Q."/>
        </authorList>
    </citation>
    <scope>NUCLEOTIDE SEQUENCE [LARGE SCALE GENOMIC DNA]</scope>
    <source>
        <strain evidence="5 6">SYSU M60028</strain>
    </source>
</reference>
<evidence type="ECO:0000256" key="2">
    <source>
        <dbReference type="ARBA" id="ARBA00023125"/>
    </source>
</evidence>
<dbReference type="Pfam" id="PF13377">
    <property type="entry name" value="Peripla_BP_3"/>
    <property type="match status" value="1"/>
</dbReference>
<gene>
    <name evidence="5" type="ORF">NK718_01335</name>
</gene>
<accession>A0ABT1L740</accession>
<dbReference type="InterPro" id="IPR046335">
    <property type="entry name" value="LacI/GalR-like_sensor"/>
</dbReference>